<dbReference type="InterPro" id="IPR011009">
    <property type="entry name" value="Kinase-like_dom_sf"/>
</dbReference>
<dbReference type="GO" id="GO:0004674">
    <property type="term" value="F:protein serine/threonine kinase activity"/>
    <property type="evidence" value="ECO:0007669"/>
    <property type="project" value="UniProtKB-KW"/>
</dbReference>
<dbReference type="InterPro" id="IPR052396">
    <property type="entry name" value="Meiotic_Drive_Suppr_Kinase"/>
</dbReference>
<keyword evidence="1" id="KW-0723">Serine/threonine-protein kinase</keyword>
<accession>A0ABW2RJY1</accession>
<dbReference type="PANTHER" id="PTHR37171">
    <property type="entry name" value="SERINE/THREONINE-PROTEIN KINASE YRZF-RELATED"/>
    <property type="match status" value="1"/>
</dbReference>
<name>A0ABW2RJY1_9BACL</name>
<gene>
    <name evidence="1" type="ORF">ACFQNG_08650</name>
</gene>
<keyword evidence="2" id="KW-1185">Reference proteome</keyword>
<organism evidence="1 2">
    <name type="scientific">Laceyella putida</name>
    <dbReference type="NCBI Taxonomy" id="110101"/>
    <lineage>
        <taxon>Bacteria</taxon>
        <taxon>Bacillati</taxon>
        <taxon>Bacillota</taxon>
        <taxon>Bacilli</taxon>
        <taxon>Bacillales</taxon>
        <taxon>Thermoactinomycetaceae</taxon>
        <taxon>Laceyella</taxon>
    </lineage>
</organism>
<comment type="caution">
    <text evidence="1">The sequence shown here is derived from an EMBL/GenBank/DDBJ whole genome shotgun (WGS) entry which is preliminary data.</text>
</comment>
<sequence>MDDIKLDERLQEIRIHANERNEPVEVEHIPPIFRLIGVGTDAVVVQHPDYPELVFKCYALDRLGKKEQEQQVYERLGDSPYFAKLKGSGARHLALSYEPGPTLYQCLEQGIIIPEQVIEQVEEARRYARSKGLNPRDIHLKNVILQGNKAKVIDVSEYLNPGNDQRWDHLVEGYHLFYSLIRGKKLPAWLIEAVKNIYLQQQGSSFHLQEFGKKIMNLFGLGQSNQDRNEGG</sequence>
<protein>
    <submittedName>
        <fullName evidence="1">Serine/threonine protein kinase</fullName>
    </submittedName>
</protein>
<dbReference type="PANTHER" id="PTHR37171:SF1">
    <property type="entry name" value="SERINE_THREONINE-PROTEIN KINASE YRZF-RELATED"/>
    <property type="match status" value="1"/>
</dbReference>
<evidence type="ECO:0000313" key="1">
    <source>
        <dbReference type="EMBL" id="MFC7441225.1"/>
    </source>
</evidence>
<keyword evidence="1" id="KW-0418">Kinase</keyword>
<evidence type="ECO:0000313" key="2">
    <source>
        <dbReference type="Proteomes" id="UP001596500"/>
    </source>
</evidence>
<dbReference type="Proteomes" id="UP001596500">
    <property type="component" value="Unassembled WGS sequence"/>
</dbReference>
<reference evidence="2" key="1">
    <citation type="journal article" date="2019" name="Int. J. Syst. Evol. Microbiol.">
        <title>The Global Catalogue of Microorganisms (GCM) 10K type strain sequencing project: providing services to taxonomists for standard genome sequencing and annotation.</title>
        <authorList>
            <consortium name="The Broad Institute Genomics Platform"/>
            <consortium name="The Broad Institute Genome Sequencing Center for Infectious Disease"/>
            <person name="Wu L."/>
            <person name="Ma J."/>
        </authorList>
    </citation>
    <scope>NUCLEOTIDE SEQUENCE [LARGE SCALE GENOMIC DNA]</scope>
    <source>
        <strain evidence="2">CGMCC 1.12942</strain>
    </source>
</reference>
<dbReference type="EMBL" id="JBHTBW010000021">
    <property type="protein sequence ID" value="MFC7441225.1"/>
    <property type="molecule type" value="Genomic_DNA"/>
</dbReference>
<proteinExistence type="predicted"/>
<keyword evidence="1" id="KW-0808">Transferase</keyword>
<dbReference type="RefSeq" id="WP_379864519.1">
    <property type="nucleotide sequence ID" value="NZ_JBHTBW010000021.1"/>
</dbReference>
<dbReference type="SUPFAM" id="SSF56112">
    <property type="entry name" value="Protein kinase-like (PK-like)"/>
    <property type="match status" value="1"/>
</dbReference>